<name>A0ABU9X964_9GAMM</name>
<keyword evidence="3" id="KW-1185">Reference proteome</keyword>
<proteinExistence type="predicted"/>
<gene>
    <name evidence="2" type="ORF">AAIR29_09950</name>
</gene>
<dbReference type="EMBL" id="JBDGHN010000005">
    <property type="protein sequence ID" value="MEN2751953.1"/>
    <property type="molecule type" value="Genomic_DNA"/>
</dbReference>
<feature type="domain" description="Amidase" evidence="1">
    <location>
        <begin position="33"/>
        <end position="446"/>
    </location>
</feature>
<dbReference type="SUPFAM" id="SSF75304">
    <property type="entry name" value="Amidase signature (AS) enzymes"/>
    <property type="match status" value="1"/>
</dbReference>
<dbReference type="InterPro" id="IPR020556">
    <property type="entry name" value="Amidase_CS"/>
</dbReference>
<dbReference type="InterPro" id="IPR000120">
    <property type="entry name" value="Amidase"/>
</dbReference>
<dbReference type="PROSITE" id="PS00571">
    <property type="entry name" value="AMIDASES"/>
    <property type="match status" value="1"/>
</dbReference>
<accession>A0ABU9X964</accession>
<sequence length="464" mass="49404">MSERIVSKITKESVSALDMAARLDEGSLCPVALVEETFANIRSSDPAIFTELFEARALKEAHASRQRRRDGKPLSPWDGIPIAWKDLFDIKGRVTTAGSVILKSNVPALCDANMVANASQAGLVSIGCLNMTEFAYSGLGLNPHFGTPKNPHGSGPARIPGGSSSGCGVAVARGLVPLAIGSDTGGSIRIPAGLNGIVGYKGSSVAFPTGGTLPLSPTLDTFGPLAADLKSCIGAAQILNGRAIAIPKPSPIDQLKFFIPSNVVFENAQDAVIQNFEASVRALEQAGATITRGVCDEFDDIGALARKHGYLVGPEALDVHWDLVHSAQAKQIDPRILDRILDAGEMSARDLLVIQRKRARLIEKNRQVLDKQIVLFPTTPITAPKLKPLEEDDDLYLQTNKLMLRNTALGNFLDWCGVALPNGLDENQMPTSILLSMTSGRDSDLLAAALSVESILLKADDRST</sequence>
<dbReference type="PANTHER" id="PTHR11895">
    <property type="entry name" value="TRANSAMIDASE"/>
    <property type="match status" value="1"/>
</dbReference>
<dbReference type="Proteomes" id="UP001461960">
    <property type="component" value="Unassembled WGS sequence"/>
</dbReference>
<dbReference type="PANTHER" id="PTHR11895:SF176">
    <property type="entry name" value="AMIDASE AMID-RELATED"/>
    <property type="match status" value="1"/>
</dbReference>
<comment type="caution">
    <text evidence="2">The sequence shown here is derived from an EMBL/GenBank/DDBJ whole genome shotgun (WGS) entry which is preliminary data.</text>
</comment>
<evidence type="ECO:0000313" key="3">
    <source>
        <dbReference type="Proteomes" id="UP001461960"/>
    </source>
</evidence>
<dbReference type="InterPro" id="IPR023631">
    <property type="entry name" value="Amidase_dom"/>
</dbReference>
<dbReference type="InterPro" id="IPR036928">
    <property type="entry name" value="AS_sf"/>
</dbReference>
<reference evidence="2 3" key="1">
    <citation type="submission" date="2024-05" db="EMBL/GenBank/DDBJ databases">
        <authorList>
            <person name="Kim H.-Y."/>
            <person name="Kim E."/>
            <person name="Cai Y."/>
            <person name="Yang S.-M."/>
            <person name="Lee W."/>
        </authorList>
    </citation>
    <scope>NUCLEOTIDE SEQUENCE [LARGE SCALE GENOMIC DNA]</scope>
    <source>
        <strain evidence="2 3">FBL11</strain>
    </source>
</reference>
<evidence type="ECO:0000259" key="1">
    <source>
        <dbReference type="Pfam" id="PF01425"/>
    </source>
</evidence>
<dbReference type="Gene3D" id="3.90.1300.10">
    <property type="entry name" value="Amidase signature (AS) domain"/>
    <property type="match status" value="1"/>
</dbReference>
<protein>
    <submittedName>
        <fullName evidence="2">Amidase family protein</fullName>
    </submittedName>
</protein>
<dbReference type="RefSeq" id="WP_299218459.1">
    <property type="nucleotide sequence ID" value="NZ_JBDGHN010000005.1"/>
</dbReference>
<evidence type="ECO:0000313" key="2">
    <source>
        <dbReference type="EMBL" id="MEN2751953.1"/>
    </source>
</evidence>
<dbReference type="Pfam" id="PF01425">
    <property type="entry name" value="Amidase"/>
    <property type="match status" value="1"/>
</dbReference>
<organism evidence="2 3">
    <name type="scientific">Psychrobacter saeujeotis</name>
    <dbReference type="NCBI Taxonomy" id="3143436"/>
    <lineage>
        <taxon>Bacteria</taxon>
        <taxon>Pseudomonadati</taxon>
        <taxon>Pseudomonadota</taxon>
        <taxon>Gammaproteobacteria</taxon>
        <taxon>Moraxellales</taxon>
        <taxon>Moraxellaceae</taxon>
        <taxon>Psychrobacter</taxon>
    </lineage>
</organism>